<dbReference type="Proteomes" id="UP000065734">
    <property type="component" value="Chromosome I"/>
</dbReference>
<accession>A0A0N7IUU3</accession>
<dbReference type="Gene3D" id="3.40.50.450">
    <property type="match status" value="1"/>
</dbReference>
<evidence type="ECO:0000313" key="1">
    <source>
        <dbReference type="EMBL" id="CUU42980.1"/>
    </source>
</evidence>
<dbReference type="InterPro" id="IPR052341">
    <property type="entry name" value="LOG_family_nucleotidases"/>
</dbReference>
<keyword evidence="2" id="KW-1185">Reference proteome</keyword>
<protein>
    <submittedName>
        <fullName evidence="1">ABC-type spermidine/putrescine transport systems, ATPase components</fullName>
    </submittedName>
</protein>
<dbReference type="InterPro" id="IPR041164">
    <property type="entry name" value="LDcluster4"/>
</dbReference>
<dbReference type="KEGG" id="bvr:BVIR_2552"/>
<dbReference type="PATRIC" id="fig|1079.6.peg.2672"/>
<dbReference type="STRING" id="1079.BVIR_2552"/>
<dbReference type="Pfam" id="PF18306">
    <property type="entry name" value="LDcluster4"/>
    <property type="match status" value="1"/>
</dbReference>
<organism evidence="1 2">
    <name type="scientific">Blastochloris viridis</name>
    <name type="common">Rhodopseudomonas viridis</name>
    <dbReference type="NCBI Taxonomy" id="1079"/>
    <lineage>
        <taxon>Bacteria</taxon>
        <taxon>Pseudomonadati</taxon>
        <taxon>Pseudomonadota</taxon>
        <taxon>Alphaproteobacteria</taxon>
        <taxon>Hyphomicrobiales</taxon>
        <taxon>Blastochloridaceae</taxon>
        <taxon>Blastochloris</taxon>
    </lineage>
</organism>
<dbReference type="EMBL" id="LN907867">
    <property type="protein sequence ID" value="CUU42980.1"/>
    <property type="molecule type" value="Genomic_DNA"/>
</dbReference>
<evidence type="ECO:0000313" key="2">
    <source>
        <dbReference type="Proteomes" id="UP000065734"/>
    </source>
</evidence>
<dbReference type="GO" id="GO:0005829">
    <property type="term" value="C:cytosol"/>
    <property type="evidence" value="ECO:0007669"/>
    <property type="project" value="TreeGrafter"/>
</dbReference>
<reference evidence="2" key="1">
    <citation type="journal article" date="2016" name="Genome Announc.">
        <title>Revised genome sequence of the purple photosynthetic bacterium Blastochloris viridis.</title>
        <authorList>
            <person name="Liu L.N."/>
            <person name="Faulkner M."/>
            <person name="Liu X."/>
            <person name="Huang F."/>
            <person name="Darby A.C."/>
            <person name="Hall N."/>
        </authorList>
    </citation>
    <scope>NUCLEOTIDE SEQUENCE [LARGE SCALE GENOMIC DNA]</scope>
    <source>
        <strain evidence="2">ATCC 19567 / DSM 133 / F</strain>
    </source>
</reference>
<dbReference type="AlphaFoldDB" id="A0A0N7IUU3"/>
<gene>
    <name evidence="1" type="ORF">BVIRIDIS_19960</name>
</gene>
<proteinExistence type="predicted"/>
<name>A0A0N7IUU3_BLAVI</name>
<dbReference type="SUPFAM" id="SSF102405">
    <property type="entry name" value="MCP/YpsA-like"/>
    <property type="match status" value="1"/>
</dbReference>
<sequence>MLTVCDTTGHLHHNGQILDPLSWRWVEKDGALVAPRPVSRREAVAWVSNRPGTRRRLIAVAGPRAGEAVQLETAAAVGERLAGMGCVVLCGGKSGVMDAVCRGVAAVGGFSIGLLPEPDDAQANPFVSVALPTGIGSARNTLIASGGAALVAIGGGPGTLSEIAFALHFGRPVLVIAGAPNVPGVVHCETPDEIAERLAAILLKVHPPEPHRS</sequence>
<dbReference type="PANTHER" id="PTHR43393">
    <property type="entry name" value="CYTOKININ RIBOSIDE 5'-MONOPHOSPHATE PHOSPHORIBOHYDROLASE"/>
    <property type="match status" value="1"/>
</dbReference>
<dbReference type="PANTHER" id="PTHR43393:SF3">
    <property type="entry name" value="LYSINE DECARBOXYLASE-LIKE PROTEIN"/>
    <property type="match status" value="1"/>
</dbReference>